<evidence type="ECO:0000256" key="3">
    <source>
        <dbReference type="PROSITE-ProRule" id="PRU00104"/>
    </source>
</evidence>
<keyword evidence="4" id="KW-0853">WD repeat</keyword>
<dbReference type="InterPro" id="IPR000408">
    <property type="entry name" value="Reg_chr_condens"/>
</dbReference>
<proteinExistence type="predicted"/>
<dbReference type="InterPro" id="IPR003877">
    <property type="entry name" value="SPRY_dom"/>
</dbReference>
<feature type="region of interest" description="Disordered" evidence="6">
    <location>
        <begin position="1997"/>
        <end position="2022"/>
    </location>
</feature>
<dbReference type="Gene3D" id="2.130.10.30">
    <property type="entry name" value="Regulator of chromosome condensation 1/beta-lactamase-inhibitor protein II"/>
    <property type="match status" value="2"/>
</dbReference>
<dbReference type="PANTHER" id="PTHR22870">
    <property type="entry name" value="REGULATOR OF CHROMOSOME CONDENSATION"/>
    <property type="match status" value="1"/>
</dbReference>
<feature type="compositionally biased region" description="Basic residues" evidence="6">
    <location>
        <begin position="1997"/>
        <end position="2007"/>
    </location>
</feature>
<organism evidence="10 11">
    <name type="scientific">Geodia barretti</name>
    <name type="common">Barrett's horny sponge</name>
    <dbReference type="NCBI Taxonomy" id="519541"/>
    <lineage>
        <taxon>Eukaryota</taxon>
        <taxon>Metazoa</taxon>
        <taxon>Porifera</taxon>
        <taxon>Demospongiae</taxon>
        <taxon>Heteroscleromorpha</taxon>
        <taxon>Tetractinellida</taxon>
        <taxon>Astrophorina</taxon>
        <taxon>Geodiidae</taxon>
        <taxon>Geodia</taxon>
    </lineage>
</organism>
<keyword evidence="2 3" id="KW-0833">Ubl conjugation pathway</keyword>
<dbReference type="Gene3D" id="3.90.1750.10">
    <property type="entry name" value="Hect, E3 ligase catalytic domains"/>
    <property type="match status" value="1"/>
</dbReference>
<dbReference type="InterPro" id="IPR036322">
    <property type="entry name" value="WD40_repeat_dom_sf"/>
</dbReference>
<evidence type="ECO:0000313" key="10">
    <source>
        <dbReference type="EMBL" id="CAI8021127.1"/>
    </source>
</evidence>
<evidence type="ECO:0000259" key="9">
    <source>
        <dbReference type="PROSITE" id="PS50237"/>
    </source>
</evidence>
<dbReference type="PROSITE" id="PS50012">
    <property type="entry name" value="RCC1_3"/>
    <property type="match status" value="4"/>
</dbReference>
<evidence type="ECO:0000256" key="6">
    <source>
        <dbReference type="SAM" id="MobiDB-lite"/>
    </source>
</evidence>
<feature type="compositionally biased region" description="Low complexity" evidence="6">
    <location>
        <begin position="619"/>
        <end position="629"/>
    </location>
</feature>
<name>A0AA35S1X6_GEOBA</name>
<dbReference type="Pfam" id="PF00400">
    <property type="entry name" value="WD40"/>
    <property type="match status" value="1"/>
</dbReference>
<feature type="non-terminal residue" evidence="10">
    <location>
        <position position="3302"/>
    </location>
</feature>
<dbReference type="InterPro" id="IPR009091">
    <property type="entry name" value="RCC1/BLIP-II"/>
</dbReference>
<feature type="signal peptide" evidence="7">
    <location>
        <begin position="1"/>
        <end position="30"/>
    </location>
</feature>
<feature type="domain" description="HECT" evidence="9">
    <location>
        <begin position="3167"/>
        <end position="3277"/>
    </location>
</feature>
<dbReference type="Gene3D" id="2.130.10.10">
    <property type="entry name" value="YVTN repeat-like/Quinoprotein amine dehydrogenase"/>
    <property type="match status" value="2"/>
</dbReference>
<feature type="region of interest" description="Disordered" evidence="6">
    <location>
        <begin position="612"/>
        <end position="667"/>
    </location>
</feature>
<dbReference type="PROSITE" id="PS50188">
    <property type="entry name" value="B302_SPRY"/>
    <property type="match status" value="1"/>
</dbReference>
<accession>A0AA35S1X6</accession>
<dbReference type="SUPFAM" id="SSF49899">
    <property type="entry name" value="Concanavalin A-like lectins/glucanases"/>
    <property type="match status" value="1"/>
</dbReference>
<dbReference type="GO" id="GO:0004842">
    <property type="term" value="F:ubiquitin-protein transferase activity"/>
    <property type="evidence" value="ECO:0007669"/>
    <property type="project" value="InterPro"/>
</dbReference>
<feature type="repeat" description="RCC1" evidence="5">
    <location>
        <begin position="2766"/>
        <end position="2817"/>
    </location>
</feature>
<feature type="region of interest" description="Disordered" evidence="6">
    <location>
        <begin position="1687"/>
        <end position="1719"/>
    </location>
</feature>
<protein>
    <submittedName>
        <fullName evidence="10">Probable E3 ubiquitin-protein ligase HERC1</fullName>
    </submittedName>
</protein>
<evidence type="ECO:0000259" key="8">
    <source>
        <dbReference type="PROSITE" id="PS50188"/>
    </source>
</evidence>
<dbReference type="SMART" id="SM00320">
    <property type="entry name" value="WD40"/>
    <property type="match status" value="4"/>
</dbReference>
<evidence type="ECO:0000256" key="2">
    <source>
        <dbReference type="ARBA" id="ARBA00022786"/>
    </source>
</evidence>
<reference evidence="10" key="1">
    <citation type="submission" date="2023-03" db="EMBL/GenBank/DDBJ databases">
        <authorList>
            <person name="Steffen K."/>
            <person name="Cardenas P."/>
        </authorList>
    </citation>
    <scope>NUCLEOTIDE SEQUENCE</scope>
</reference>
<feature type="region of interest" description="Disordered" evidence="6">
    <location>
        <begin position="3280"/>
        <end position="3302"/>
    </location>
</feature>
<evidence type="ECO:0000256" key="1">
    <source>
        <dbReference type="ARBA" id="ARBA00022737"/>
    </source>
</evidence>
<dbReference type="PROSITE" id="PS50237">
    <property type="entry name" value="HECT"/>
    <property type="match status" value="1"/>
</dbReference>
<dbReference type="Gene3D" id="2.60.120.920">
    <property type="match status" value="1"/>
</dbReference>
<evidence type="ECO:0000313" key="11">
    <source>
        <dbReference type="Proteomes" id="UP001174909"/>
    </source>
</evidence>
<evidence type="ECO:0000256" key="4">
    <source>
        <dbReference type="PROSITE-ProRule" id="PRU00221"/>
    </source>
</evidence>
<keyword evidence="1" id="KW-0677">Repeat</keyword>
<dbReference type="InterPro" id="IPR043136">
    <property type="entry name" value="B30.2/SPRY_sf"/>
</dbReference>
<feature type="chain" id="PRO_5041216366" evidence="7">
    <location>
        <begin position="31"/>
        <end position="3302"/>
    </location>
</feature>
<feature type="repeat" description="WD" evidence="4">
    <location>
        <begin position="2299"/>
        <end position="2332"/>
    </location>
</feature>
<keyword evidence="7" id="KW-0732">Signal</keyword>
<dbReference type="SUPFAM" id="SSF50978">
    <property type="entry name" value="WD40 repeat-like"/>
    <property type="match status" value="1"/>
</dbReference>
<feature type="domain" description="B30.2/SPRY" evidence="8">
    <location>
        <begin position="1069"/>
        <end position="1247"/>
    </location>
</feature>
<dbReference type="Pfam" id="PF00622">
    <property type="entry name" value="SPRY"/>
    <property type="match status" value="1"/>
</dbReference>
<feature type="repeat" description="RCC1" evidence="5">
    <location>
        <begin position="2981"/>
        <end position="3034"/>
    </location>
</feature>
<dbReference type="EMBL" id="CASHTH010001869">
    <property type="protein sequence ID" value="CAI8021127.1"/>
    <property type="molecule type" value="Genomic_DNA"/>
</dbReference>
<dbReference type="InterPro" id="IPR058923">
    <property type="entry name" value="RCC1-like_dom"/>
</dbReference>
<dbReference type="InterPro" id="IPR001870">
    <property type="entry name" value="B30.2/SPRY"/>
</dbReference>
<sequence length="3302" mass="366624">MFSLGILSLTHTHLSLVVPLGAQCVHMACGAQVRPLRNFLFKLMDSHLPPDLDLEASRALEIGQSVLLPPVLDRMDLLLAALPENPSDFASLTAGQCRQVEILLAGFKNRNEMVAIIGNEDMLFKRKDRKSWTASTVRLSKLYTLVFRMTAYLEHSIIVSLKEEKPSHEYLTPGSSLLSSFEEFILCFFIHIMSLVSTTISWTVTDTTQEEVETLLPHLKVFTRLLDEYCLPLMTRVASTARESPDPVDFLNRHQNILTGFLLNELPAHMALVSCHVYIIEYVCSIATAFLKLARMVHSVISILPPETVDSFEREELDWEPRNLKPEGFPLTRLREKEGEPWRKVMDLERALCFSSAKVNSIVFMGNMMTRGRSSEHDSLMYGVAKGKMKLLECGVLNSGGVGGNEEIMEAMNQWASLCKALPGTTDGLSPWTKCNVDFEAVKAKPTGMPFVRLVNSVMWEDVVPTDVKTAPPLFALALGCGGRSEVETLYQDMLDFARHKDWNTSFDEDTVPQLRQVSCAALACLLKHTGLFNYARSTPRAEAKKSFHDVYRCVFMLRRDVFTNRPLPPTSSGQVDEEELKKFTDTCTGICATLFFLMVILNPAIPEESDRIVPQIPSSKASPGSSSSTDDIGMRSPGAKTKFRTRPAGKRIPSDSTIPKQIEGSPMDIIHIVSPTRTNSGPESPGAAWSLSSVKVALSHLHWQREKVLRSDTPLHLKLGSTLMEVVGGAFHLQEDHLFNRTRMVKALLSQQKRGAHRVDGLERIVSFIDEDASLLLTSSKLIFLTECIPHHVHYSRDIMASPSIIQHQVKTLYHRIVQRILEETFHTQPDDLRDTKAVIGKQRRLLLALQWINFPADTDDLLLLFSLDIYWKLVVLCGLVSTKIEDDVVLPDSQLTLRTNLSSLFQLENVALRTGQNADVLKFHPQILTNISNHLFGVMEGFVNTSDPVVSERWKKRGVSVEAMEMKLGRFLCFLNTLSSTHSTIRAVLAEDGWFTSLVKIVNIDTTTGFPHVASLKTRLLALQVLGTIMNELTDKSAETTDKCAKTIDDLMDLMQRCMFLAPLSNFQHSLSSDESSTPVKQVTLPFRADASHQNNCTVVVEGQGVVAQGSGANSYVQGLIPLTSGKHTWKVSVESETAMFCVGVAHKPLFHDNGSPAFWALEAHTGRLLHAGDTTEALFIVKEKDSVMVEYDARARTLAFGKNDEPLRKGFESIGKEGEDLFPFVLFDRRTSCRVMIHPITHSSHSLLAHVKRREQDTSGYPNLSPVGVTLVHAIINIIYDIQDKEPWNKAISQVVYSRLCEMDVFMQQLADIRASLDSSSSSRTAGTDSLLPQLASVLRNLQQVVWPVLTVLGGLDSGYCLGRDCQKYEEKETKMGTIVSVPDGEKKVEVQEQITSTTAQVVRRLTRLKDLQLPVQSRFSLSLIFDKLTPTILMNITRIAGYGDDTQNHFKTIMHQIHSKMHFIPTTPHHSLPYQQLCESHIQVAAAKSLQGILFNESMIKLLDYRTPLKDTTRASGGGGDKSSLAVAVREILMCLVARAIKPSPLKVALRPMEMERIFSIVSYECLGAVSEYMSSSGHRRPQLTSQQIEATIPAPAPEHLVTRPDTLPPERLHFNYFEEDFLDAYFARNATPTYIHNMMDMGFSRAQINLALDRVEFPTHITDHGRMNMLVTWIVDHHQAAQEEDARARREQEEQNREEERQKRLEEQKKKMEADQNVAATQFLSLFGEMIDAEGEGEDFEMKAVVKRDTSHAPDLLEGPSINHNLPDMGIQGLEASREALQSLLSALGLSQTNPTPRLHKFTEPDQMGEAWSRRGREYGELFEATPDGTLVGGGDEELVDEHILKIGPQCEELVSQAIKLQDIDETLSALQRLTSAVQTLVARRITMLVIASLSTDTSLDFAEHLRSVGLVNVLSLVRLLRLVHAGRIDGTPGRLFGVRTPSSLLPIKGLDCLASALTTVVSDSLEAGSQLMQACSRDLLTAAVGGAKLLQRPRRRRRRRRNNGDDDSIDPNEKSDLAVLSNPNFAVTQSLVQTMAEAAGKAVFADDTGVLLMTDALAACLFSSKLESQYRFWALEQLLKVFATSSQREGVTQPHPEYLVLPSHTSELVGHTGQAMACCDGGKSNKILSIGEDNALLVWSEDRGLNNPQVFPFPKLTQGSGYLLPVLTQSSNAMCAAGAVNDTLCIWRVKDGITVTETFPELITALQWKPGQRDSETPLLVVGLLGGDLVMVEIMGARVNMSPSLQLTRLEHFGRGAISAMEWSSAGSRFACCSPSGTIQVYSGSNREYVPSIRISELQVTSLCWSPDERMLTTLEPEGDVKLWDVGGELPRVVHSMGPYTVVAWQPQAGNIGTMLLAGGCLNGSINLWLVDYLSQIEPPLEEGVEEEKWGLKLSMVATLTGHQAPLTSLQFTHYTASLLASGCRGGSVSIWDVQLFREMKRVSQSVGEVLNLTWTSSGLAVCYTNSNTVYLIPPGVSEYAGERCLLNCYPVLHSHGISDLTKAPCLSALLKNLHHILLDQYTYEEKEVRSSQQIVFSEYLQMLTALTVGLGLHSVLISPPHPPHFTSPPPAQEWEWLNQFSQAIKMSESLMKRTPLTDDIQVPESNMTDPLTKEEEAFRRDTSVWTLTMDTQILEWVTQQAEDWWTSQRSHVYVWGKGHWNVIGHSGRERILPTLLDEWKDVRMVTAGSYCTYAVKFDGTVASVGEGSYGRLGHSHSDNARLLNNVESLQGIHIVEVVAGVRVTTATEEGFAIALTNTGDVYSWGQSYRGRLGHPTADNQRTPKLVEALAGKDCKQVWTCDYHTAVLASTGHLYTCGAKENGKLGHGNQGASGNIGRITRITKFLDCDEQTDMDVKIGYVALGQSFSIAISEDMRQVFGCGKADHGVLGQRNISGDHHIFFYLPHLSVYGPFKKAAAGYRATILLNTRGQVILMGKFYDNAGISEPEVVQFPSNERVVDIQTGSGYILALTESGSVYTWGKNSTTSYELGYELASNQTSPKRVDTLYGRKIRQISAGVRHCLALDTPPPARGDVMFAVPLSVPARYPALRDLPCKAIHARLMLLNHFAKLMVASWKLFSIQNIKGESTRFNINPLLDSNIRALISQVYVEGMMAGIMSRTMNSKTHGPTISVQRITADERVSKAVFPQIAQQILQKPVVDLRSSSRAWKVNLIGEGADDAGGVFDETMAQMCEEMEQGEVKLIIPTPNGTNKIGFNTDRYVFDPTCTSPKDIRHLKFLGLLFGVAMRTRKPLNLHLARPMWKLLAGMTLTTETWSGPHTKKKKKKNKNKKKKNKK</sequence>
<evidence type="ECO:0000256" key="7">
    <source>
        <dbReference type="SAM" id="SignalP"/>
    </source>
</evidence>
<feature type="repeat" description="RCC1" evidence="5">
    <location>
        <begin position="2818"/>
        <end position="2880"/>
    </location>
</feature>
<feature type="repeat" description="RCC1" evidence="5">
    <location>
        <begin position="2657"/>
        <end position="2705"/>
    </location>
</feature>
<dbReference type="SUPFAM" id="SSF56204">
    <property type="entry name" value="Hect, E3 ligase catalytic domain"/>
    <property type="match status" value="1"/>
</dbReference>
<comment type="caution">
    <text evidence="3">Lacks conserved residue(s) required for the propagation of feature annotation.</text>
</comment>
<dbReference type="PROSITE" id="PS50082">
    <property type="entry name" value="WD_REPEATS_2"/>
    <property type="match status" value="2"/>
</dbReference>
<dbReference type="InterPro" id="IPR051210">
    <property type="entry name" value="Ub_ligase/GEF_domain"/>
</dbReference>
<comment type="caution">
    <text evidence="10">The sequence shown here is derived from an EMBL/GenBank/DDBJ whole genome shotgun (WGS) entry which is preliminary data.</text>
</comment>
<dbReference type="InterPro" id="IPR001680">
    <property type="entry name" value="WD40_rpt"/>
</dbReference>
<dbReference type="SUPFAM" id="SSF50985">
    <property type="entry name" value="RCC1/BLIP-II"/>
    <property type="match status" value="1"/>
</dbReference>
<dbReference type="Proteomes" id="UP001174909">
    <property type="component" value="Unassembled WGS sequence"/>
</dbReference>
<keyword evidence="11" id="KW-1185">Reference proteome</keyword>
<dbReference type="InterPro" id="IPR035983">
    <property type="entry name" value="Hect_E3_ubiquitin_ligase"/>
</dbReference>
<feature type="repeat" description="WD" evidence="4">
    <location>
        <begin position="2406"/>
        <end position="2448"/>
    </location>
</feature>
<dbReference type="PROSITE" id="PS50294">
    <property type="entry name" value="WD_REPEATS_REGION"/>
    <property type="match status" value="1"/>
</dbReference>
<dbReference type="Pfam" id="PF25390">
    <property type="entry name" value="WD40_RLD"/>
    <property type="match status" value="1"/>
</dbReference>
<dbReference type="InterPro" id="IPR013320">
    <property type="entry name" value="ConA-like_dom_sf"/>
</dbReference>
<dbReference type="InterPro" id="IPR000569">
    <property type="entry name" value="HECT_dom"/>
</dbReference>
<gene>
    <name evidence="10" type="ORF">GBAR_LOCUS12564</name>
</gene>
<dbReference type="PANTHER" id="PTHR22870:SF155">
    <property type="entry name" value="E3 UBIQUITIN-PROTEIN LIGASE HERC1-RELATED"/>
    <property type="match status" value="1"/>
</dbReference>
<evidence type="ECO:0000256" key="5">
    <source>
        <dbReference type="PROSITE-ProRule" id="PRU00235"/>
    </source>
</evidence>
<dbReference type="InterPro" id="IPR015943">
    <property type="entry name" value="WD40/YVTN_repeat-like_dom_sf"/>
</dbReference>
<feature type="compositionally biased region" description="Basic residues" evidence="6">
    <location>
        <begin position="3285"/>
        <end position="3302"/>
    </location>
</feature>